<dbReference type="GO" id="GO:0019031">
    <property type="term" value="C:viral envelope"/>
    <property type="evidence" value="ECO:0007669"/>
    <property type="project" value="UniProtKB-KW"/>
</dbReference>
<keyword evidence="2" id="KW-0946">Virion</keyword>
<feature type="compositionally biased region" description="Polar residues" evidence="1">
    <location>
        <begin position="75"/>
        <end position="87"/>
    </location>
</feature>
<feature type="region of interest" description="Disordered" evidence="1">
    <location>
        <begin position="67"/>
        <end position="87"/>
    </location>
</feature>
<organism evidence="2">
    <name type="scientific">Myoviridae sp. ctshb19</name>
    <dbReference type="NCBI Taxonomy" id="2825194"/>
    <lineage>
        <taxon>Viruses</taxon>
        <taxon>Duplodnaviria</taxon>
        <taxon>Heunggongvirae</taxon>
        <taxon>Uroviricota</taxon>
        <taxon>Caudoviricetes</taxon>
    </lineage>
</organism>
<protein>
    <submittedName>
        <fullName evidence="2">Envelope glycoprotein</fullName>
    </submittedName>
</protein>
<proteinExistence type="predicted"/>
<dbReference type="EMBL" id="BK016086">
    <property type="protein sequence ID" value="DAF93771.1"/>
    <property type="molecule type" value="Genomic_DNA"/>
</dbReference>
<evidence type="ECO:0000313" key="2">
    <source>
        <dbReference type="EMBL" id="DAF93771.1"/>
    </source>
</evidence>
<keyword evidence="2" id="KW-0261">Viral envelope protein</keyword>
<evidence type="ECO:0000256" key="1">
    <source>
        <dbReference type="SAM" id="MobiDB-lite"/>
    </source>
</evidence>
<sequence>MEQLKKWGKWIIGGLMFLLAIVAAIAARPKKPEPVADTYKGDRLEEQVNTAPIVEQHTHIAEVLKPETKTESKDVQSAINSWKTAGD</sequence>
<name>A0A8S5UH67_9CAUD</name>
<accession>A0A8S5UH67</accession>
<reference evidence="2" key="1">
    <citation type="journal article" date="2021" name="Proc. Natl. Acad. Sci. U.S.A.">
        <title>A Catalog of Tens of Thousands of Viruses from Human Metagenomes Reveals Hidden Associations with Chronic Diseases.</title>
        <authorList>
            <person name="Tisza M.J."/>
            <person name="Buck C.B."/>
        </authorList>
    </citation>
    <scope>NUCLEOTIDE SEQUENCE</scope>
    <source>
        <strain evidence="2">Ctshb19</strain>
    </source>
</reference>